<gene>
    <name evidence="2" type="ORF">SAY87_000287</name>
</gene>
<evidence type="ECO:0000313" key="3">
    <source>
        <dbReference type="Proteomes" id="UP001345219"/>
    </source>
</evidence>
<feature type="region of interest" description="Disordered" evidence="1">
    <location>
        <begin position="99"/>
        <end position="130"/>
    </location>
</feature>
<keyword evidence="3" id="KW-1185">Reference proteome</keyword>
<proteinExistence type="predicted"/>
<evidence type="ECO:0000313" key="2">
    <source>
        <dbReference type="EMBL" id="KAK4742286.1"/>
    </source>
</evidence>
<sequence>MVGSESGSQVCTTVQNFISRAKRREVDPQLASSVDSHMIQLRIRQFQGHPPPYHKAVVVDRPPSVSPAMQGHYLLELRGNRSTTFNQSGELPEFTIRLRSKNSEKYSATTDDMKRGRHKSYSLPSSPCLK</sequence>
<reference evidence="2 3" key="1">
    <citation type="journal article" date="2023" name="Hortic Res">
        <title>Pangenome of water caltrop reveals structural variations and asymmetric subgenome divergence after allopolyploidization.</title>
        <authorList>
            <person name="Zhang X."/>
            <person name="Chen Y."/>
            <person name="Wang L."/>
            <person name="Yuan Y."/>
            <person name="Fang M."/>
            <person name="Shi L."/>
            <person name="Lu R."/>
            <person name="Comes H.P."/>
            <person name="Ma Y."/>
            <person name="Chen Y."/>
            <person name="Huang G."/>
            <person name="Zhou Y."/>
            <person name="Zheng Z."/>
            <person name="Qiu Y."/>
        </authorList>
    </citation>
    <scope>NUCLEOTIDE SEQUENCE [LARGE SCALE GENOMIC DNA]</scope>
    <source>
        <tissue evidence="2">Roots</tissue>
    </source>
</reference>
<protein>
    <submittedName>
        <fullName evidence="2">Uncharacterized protein</fullName>
    </submittedName>
</protein>
<organism evidence="2 3">
    <name type="scientific">Trapa incisa</name>
    <dbReference type="NCBI Taxonomy" id="236973"/>
    <lineage>
        <taxon>Eukaryota</taxon>
        <taxon>Viridiplantae</taxon>
        <taxon>Streptophyta</taxon>
        <taxon>Embryophyta</taxon>
        <taxon>Tracheophyta</taxon>
        <taxon>Spermatophyta</taxon>
        <taxon>Magnoliopsida</taxon>
        <taxon>eudicotyledons</taxon>
        <taxon>Gunneridae</taxon>
        <taxon>Pentapetalae</taxon>
        <taxon>rosids</taxon>
        <taxon>malvids</taxon>
        <taxon>Myrtales</taxon>
        <taxon>Lythraceae</taxon>
        <taxon>Trapa</taxon>
    </lineage>
</organism>
<accession>A0AAN7GBU3</accession>
<dbReference type="EMBL" id="JAXIOK010000023">
    <property type="protein sequence ID" value="KAK4742286.1"/>
    <property type="molecule type" value="Genomic_DNA"/>
</dbReference>
<evidence type="ECO:0000256" key="1">
    <source>
        <dbReference type="SAM" id="MobiDB-lite"/>
    </source>
</evidence>
<name>A0AAN7GBU3_9MYRT</name>
<dbReference type="AlphaFoldDB" id="A0AAN7GBU3"/>
<dbReference type="Proteomes" id="UP001345219">
    <property type="component" value="Chromosome 1"/>
</dbReference>
<comment type="caution">
    <text evidence="2">The sequence shown here is derived from an EMBL/GenBank/DDBJ whole genome shotgun (WGS) entry which is preliminary data.</text>
</comment>